<feature type="compositionally biased region" description="Basic and acidic residues" evidence="1">
    <location>
        <begin position="67"/>
        <end position="83"/>
    </location>
</feature>
<sequence>MLAAYWWLNNNIQRQRTEQATFCTRLCNRFECGFQKFLDELHSFNDCRLTIRKNFHEKILEQLTETLRMDDDHHHDGEPKNNDKVSSPSKH</sequence>
<evidence type="ECO:0000313" key="2">
    <source>
        <dbReference type="EMBL" id="KAH9415415.1"/>
    </source>
</evidence>
<feature type="region of interest" description="Disordered" evidence="1">
    <location>
        <begin position="66"/>
        <end position="91"/>
    </location>
</feature>
<gene>
    <name evidence="2" type="ORF">DERP_010270</name>
</gene>
<evidence type="ECO:0000256" key="1">
    <source>
        <dbReference type="SAM" id="MobiDB-lite"/>
    </source>
</evidence>
<dbReference type="Proteomes" id="UP000887458">
    <property type="component" value="Unassembled WGS sequence"/>
</dbReference>
<evidence type="ECO:0000313" key="3">
    <source>
        <dbReference type="Proteomes" id="UP000887458"/>
    </source>
</evidence>
<reference evidence="2 3" key="2">
    <citation type="journal article" date="2022" name="Mol. Biol. Evol.">
        <title>Comparative Genomics Reveals Insights into the Divergent Evolution of Astigmatic Mites and Household Pest Adaptations.</title>
        <authorList>
            <person name="Xiong Q."/>
            <person name="Wan A.T."/>
            <person name="Liu X."/>
            <person name="Fung C.S."/>
            <person name="Xiao X."/>
            <person name="Malainual N."/>
            <person name="Hou J."/>
            <person name="Wang L."/>
            <person name="Wang M."/>
            <person name="Yang K.Y."/>
            <person name="Cui Y."/>
            <person name="Leung E.L."/>
            <person name="Nong W."/>
            <person name="Shin S.K."/>
            <person name="Au S.W."/>
            <person name="Jeong K.Y."/>
            <person name="Chew F.T."/>
            <person name="Hui J.H."/>
            <person name="Leung T.F."/>
            <person name="Tungtrongchitr A."/>
            <person name="Zhong N."/>
            <person name="Liu Z."/>
            <person name="Tsui S.K."/>
        </authorList>
    </citation>
    <scope>NUCLEOTIDE SEQUENCE [LARGE SCALE GENOMIC DNA]</scope>
    <source>
        <strain evidence="2">Derp</strain>
    </source>
</reference>
<protein>
    <submittedName>
        <fullName evidence="2">Uncharacterized protein</fullName>
    </submittedName>
</protein>
<reference evidence="2 3" key="1">
    <citation type="journal article" date="2018" name="J. Allergy Clin. Immunol.">
        <title>High-quality assembly of Dermatophagoides pteronyssinus genome and transcriptome reveals a wide range of novel allergens.</title>
        <authorList>
            <person name="Liu X.Y."/>
            <person name="Yang K.Y."/>
            <person name="Wang M.Q."/>
            <person name="Kwok J.S."/>
            <person name="Zeng X."/>
            <person name="Yang Z."/>
            <person name="Xiao X.J."/>
            <person name="Lau C.P."/>
            <person name="Li Y."/>
            <person name="Huang Z.M."/>
            <person name="Ba J.G."/>
            <person name="Yim A.K."/>
            <person name="Ouyang C.Y."/>
            <person name="Ngai S.M."/>
            <person name="Chan T.F."/>
            <person name="Leung E.L."/>
            <person name="Liu L."/>
            <person name="Liu Z.G."/>
            <person name="Tsui S.K."/>
        </authorList>
    </citation>
    <scope>NUCLEOTIDE SEQUENCE [LARGE SCALE GENOMIC DNA]</scope>
    <source>
        <strain evidence="2">Derp</strain>
    </source>
</reference>
<keyword evidence="3" id="KW-1185">Reference proteome</keyword>
<organism evidence="2 3">
    <name type="scientific">Dermatophagoides pteronyssinus</name>
    <name type="common">European house dust mite</name>
    <dbReference type="NCBI Taxonomy" id="6956"/>
    <lineage>
        <taxon>Eukaryota</taxon>
        <taxon>Metazoa</taxon>
        <taxon>Ecdysozoa</taxon>
        <taxon>Arthropoda</taxon>
        <taxon>Chelicerata</taxon>
        <taxon>Arachnida</taxon>
        <taxon>Acari</taxon>
        <taxon>Acariformes</taxon>
        <taxon>Sarcoptiformes</taxon>
        <taxon>Astigmata</taxon>
        <taxon>Psoroptidia</taxon>
        <taxon>Analgoidea</taxon>
        <taxon>Pyroglyphidae</taxon>
        <taxon>Dermatophagoidinae</taxon>
        <taxon>Dermatophagoides</taxon>
    </lineage>
</organism>
<dbReference type="EMBL" id="NJHN03000096">
    <property type="protein sequence ID" value="KAH9415415.1"/>
    <property type="molecule type" value="Genomic_DNA"/>
</dbReference>
<accession>A0ABQ8IYM8</accession>
<comment type="caution">
    <text evidence="2">The sequence shown here is derived from an EMBL/GenBank/DDBJ whole genome shotgun (WGS) entry which is preliminary data.</text>
</comment>
<name>A0ABQ8IYM8_DERPT</name>
<proteinExistence type="predicted"/>